<dbReference type="InterPro" id="IPR038765">
    <property type="entry name" value="Papain-like_cys_pep_sf"/>
</dbReference>
<dbReference type="SUPFAM" id="SSF54001">
    <property type="entry name" value="Cysteine proteinases"/>
    <property type="match status" value="1"/>
</dbReference>
<evidence type="ECO:0000256" key="1">
    <source>
        <dbReference type="ARBA" id="ARBA00022670"/>
    </source>
</evidence>
<evidence type="ECO:0000313" key="4">
    <source>
        <dbReference type="EMBL" id="QHU09186.1"/>
    </source>
</evidence>
<keyword evidence="2" id="KW-0378">Hydrolase</keyword>
<accession>A0A6C0JWK0</accession>
<dbReference type="AlphaFoldDB" id="A0A6C0JWK0"/>
<sequence length="280" mass="33297">MRPTCNPANPERNETTCYTTKTLLHLKQLWNTRHSDDKITTNDPLEIWNALRQQFSGVCQHEQCWLRHTFLANKVGHDILDYTFAPNAPKTWKKNPNEWLSNYDITSVMQQYEHQYKQFAFIGPTPIDFDKRIVNDKCVWDDLCEFNLSKWLKKGKRKIGVIFNTDPHNKGGEHWVSLFIDTTNVNPYIFYFDSAGDPILPEILRFAHRVIQQASKLNIHKQLYENHPLQHQKSSTECGMYSLYMIIQLLTNTKTYNDFMTKRIPDKDIERYRYIYFNHV</sequence>
<reference evidence="4" key="1">
    <citation type="journal article" date="2020" name="Nature">
        <title>Giant virus diversity and host interactions through global metagenomics.</title>
        <authorList>
            <person name="Schulz F."/>
            <person name="Roux S."/>
            <person name="Paez-Espino D."/>
            <person name="Jungbluth S."/>
            <person name="Walsh D.A."/>
            <person name="Denef V.J."/>
            <person name="McMahon K.D."/>
            <person name="Konstantinidis K.T."/>
            <person name="Eloe-Fadrosh E.A."/>
            <person name="Kyrpides N.C."/>
            <person name="Woyke T."/>
        </authorList>
    </citation>
    <scope>NUCLEOTIDE SEQUENCE</scope>
    <source>
        <strain evidence="4">GVMAG-S-1074260-58</strain>
    </source>
</reference>
<dbReference type="GO" id="GO:0006508">
    <property type="term" value="P:proteolysis"/>
    <property type="evidence" value="ECO:0007669"/>
    <property type="project" value="UniProtKB-KW"/>
</dbReference>
<feature type="domain" description="Ubiquitin-like protease family profile" evidence="3">
    <location>
        <begin position="77"/>
        <end position="249"/>
    </location>
</feature>
<organism evidence="4">
    <name type="scientific">viral metagenome</name>
    <dbReference type="NCBI Taxonomy" id="1070528"/>
    <lineage>
        <taxon>unclassified sequences</taxon>
        <taxon>metagenomes</taxon>
        <taxon>organismal metagenomes</taxon>
    </lineage>
</organism>
<evidence type="ECO:0000256" key="2">
    <source>
        <dbReference type="ARBA" id="ARBA00022801"/>
    </source>
</evidence>
<dbReference type="Gene3D" id="3.40.395.10">
    <property type="entry name" value="Adenoviral Proteinase, Chain A"/>
    <property type="match status" value="1"/>
</dbReference>
<dbReference type="EMBL" id="MN740705">
    <property type="protein sequence ID" value="QHU09186.1"/>
    <property type="molecule type" value="Genomic_DNA"/>
</dbReference>
<evidence type="ECO:0000259" key="3">
    <source>
        <dbReference type="PROSITE" id="PS50600"/>
    </source>
</evidence>
<dbReference type="PROSITE" id="PS50600">
    <property type="entry name" value="ULP_PROTEASE"/>
    <property type="match status" value="1"/>
</dbReference>
<proteinExistence type="predicted"/>
<keyword evidence="1" id="KW-0645">Protease</keyword>
<dbReference type="Pfam" id="PF02902">
    <property type="entry name" value="Peptidase_C48"/>
    <property type="match status" value="1"/>
</dbReference>
<dbReference type="GO" id="GO:0008234">
    <property type="term" value="F:cysteine-type peptidase activity"/>
    <property type="evidence" value="ECO:0007669"/>
    <property type="project" value="InterPro"/>
</dbReference>
<name>A0A6C0JWK0_9ZZZZ</name>
<dbReference type="InterPro" id="IPR003653">
    <property type="entry name" value="Peptidase_C48_C"/>
</dbReference>
<protein>
    <recommendedName>
        <fullName evidence="3">Ubiquitin-like protease family profile domain-containing protein</fullName>
    </recommendedName>
</protein>